<comment type="similarity">
    <text evidence="1">Belongs to the Cdt1 family.</text>
</comment>
<reference evidence="6" key="1">
    <citation type="submission" date="2025-08" db="UniProtKB">
        <authorList>
            <consortium name="Ensembl"/>
        </authorList>
    </citation>
    <scope>IDENTIFICATION</scope>
</reference>
<evidence type="ECO:0000256" key="4">
    <source>
        <dbReference type="SAM" id="MobiDB-lite"/>
    </source>
</evidence>
<evidence type="ECO:0000259" key="5">
    <source>
        <dbReference type="SMART" id="SM01075"/>
    </source>
</evidence>
<reference evidence="6" key="2">
    <citation type="submission" date="2025-09" db="UniProtKB">
        <authorList>
            <consortium name="Ensembl"/>
        </authorList>
    </citation>
    <scope>IDENTIFICATION</scope>
</reference>
<dbReference type="CDD" id="cd08674">
    <property type="entry name" value="Cdt1_m"/>
    <property type="match status" value="1"/>
</dbReference>
<protein>
    <submittedName>
        <fullName evidence="6">Chromatin licensing and DNA replication factor 1</fullName>
    </submittedName>
</protein>
<dbReference type="Gene3D" id="1.10.10.1420">
    <property type="entry name" value="DNA replication factor Cdt1, C-terminal WH domain"/>
    <property type="match status" value="1"/>
</dbReference>
<dbReference type="GO" id="GO:0070182">
    <property type="term" value="F:DNA polymerase binding"/>
    <property type="evidence" value="ECO:0007669"/>
    <property type="project" value="TreeGrafter"/>
</dbReference>
<dbReference type="SMART" id="SM01075">
    <property type="entry name" value="CDT1"/>
    <property type="match status" value="1"/>
</dbReference>
<dbReference type="GeneTree" id="ENSGT00390000012337"/>
<feature type="region of interest" description="Disordered" evidence="4">
    <location>
        <begin position="234"/>
        <end position="256"/>
    </location>
</feature>
<keyword evidence="3" id="KW-0175">Coiled coil</keyword>
<feature type="domain" description="CDT1 Geminin-binding" evidence="5">
    <location>
        <begin position="356"/>
        <end position="518"/>
    </location>
</feature>
<dbReference type="GO" id="GO:0071163">
    <property type="term" value="P:DNA replication preinitiation complex assembly"/>
    <property type="evidence" value="ECO:0007669"/>
    <property type="project" value="InterPro"/>
</dbReference>
<sequence length="712" mass="79809">MAEAAELEFDRSSFLTRRELCGSRFDIIMSQARVTDFYVQRKKDAIGAAHGDGNRTQVVDTVTSHPSTISTRSKSKNAASTTNVMITTSKSTCSENSVQEEFWRVIDEATSVNKVESVSPVLARTNSEKQTLFSSPRTPKRTSTDAEFDLGSAVFSATAEHKIAKKRLRIEARKHGIAAGTSPGPVKVVKKAVRKKLILFEDDEKATQPPAKDVLQVPYSLPVDKESKNLVNCSANHSPTGKPHVQGSSKPKEGHKTFSKEDVAALKFQLQKIKDQTQKAENLPSTATGTTAPDLKRKLARVKELAAKAQHRKAERLAEARSTEENNCPITEDGDKLPAYQRYHTLAQDTPPGLTLPFKYKLLAGMFRSMDTIVGMLFNRSETVTFAKVKQGVQDMMHKRFEETHVGQIKTVYPTAYHFRQERNIPTFSATVKKSSYQLTVEPVIEADKSKAVLAASRLLERRRIFHQNLISIVKGHHKAFLAKLNPPIRVPDDKLTRWHPRFNVDEVPNVLSGELPQPPRGAEKLTTAQEVLDQARSMMTPKVEKALANVVLKTAEMVCVKEQEPVPQTPVAPSETHSALKGVSQSLLERIRAKQAQKLQAALTRNPQQEERLVMMSRLEELARILRNVFVAEKKPALIMEVACNRMVSSYRSAMSMGDMELHLHLLAELTSEWLTIHTIRKDFYLKLNKTMDLNVVLEKLKQKTKEEESL</sequence>
<dbReference type="GO" id="GO:0030174">
    <property type="term" value="P:regulation of DNA-templated DNA replication initiation"/>
    <property type="evidence" value="ECO:0007669"/>
    <property type="project" value="InterPro"/>
</dbReference>
<feature type="coiled-coil region" evidence="3">
    <location>
        <begin position="263"/>
        <end position="312"/>
    </location>
</feature>
<dbReference type="Ensembl" id="ENSOKIT00005033090.1">
    <property type="protein sequence ID" value="ENSOKIP00005031310.1"/>
    <property type="gene ID" value="ENSOKIG00005013468.1"/>
</dbReference>
<dbReference type="Pfam" id="PF16679">
    <property type="entry name" value="CDT1_C"/>
    <property type="match status" value="1"/>
</dbReference>
<dbReference type="Proteomes" id="UP000694557">
    <property type="component" value="Unassembled WGS sequence"/>
</dbReference>
<dbReference type="GO" id="GO:0000278">
    <property type="term" value="P:mitotic cell cycle"/>
    <property type="evidence" value="ECO:0007669"/>
    <property type="project" value="TreeGrafter"/>
</dbReference>
<evidence type="ECO:0000256" key="3">
    <source>
        <dbReference type="SAM" id="Coils"/>
    </source>
</evidence>
<dbReference type="InterPro" id="IPR036390">
    <property type="entry name" value="WH_DNA-bd_sf"/>
</dbReference>
<dbReference type="AlphaFoldDB" id="A0A8C7FPF7"/>
<organism evidence="6 7">
    <name type="scientific">Oncorhynchus kisutch</name>
    <name type="common">Coho salmon</name>
    <name type="synonym">Salmo kisutch</name>
    <dbReference type="NCBI Taxonomy" id="8019"/>
    <lineage>
        <taxon>Eukaryota</taxon>
        <taxon>Metazoa</taxon>
        <taxon>Chordata</taxon>
        <taxon>Craniata</taxon>
        <taxon>Vertebrata</taxon>
        <taxon>Euteleostomi</taxon>
        <taxon>Actinopterygii</taxon>
        <taxon>Neopterygii</taxon>
        <taxon>Teleostei</taxon>
        <taxon>Protacanthopterygii</taxon>
        <taxon>Salmoniformes</taxon>
        <taxon>Salmonidae</taxon>
        <taxon>Salmoninae</taxon>
        <taxon>Oncorhynchus</taxon>
    </lineage>
</organism>
<dbReference type="GO" id="GO:0000076">
    <property type="term" value="P:DNA replication checkpoint signaling"/>
    <property type="evidence" value="ECO:0007669"/>
    <property type="project" value="TreeGrafter"/>
</dbReference>
<proteinExistence type="inferred from homology"/>
<dbReference type="PANTHER" id="PTHR28637">
    <property type="entry name" value="DNA REPLICATION FACTOR CDT1"/>
    <property type="match status" value="1"/>
</dbReference>
<evidence type="ECO:0000313" key="7">
    <source>
        <dbReference type="Proteomes" id="UP000694557"/>
    </source>
</evidence>
<dbReference type="GO" id="GO:0005634">
    <property type="term" value="C:nucleus"/>
    <property type="evidence" value="ECO:0007669"/>
    <property type="project" value="TreeGrafter"/>
</dbReference>
<gene>
    <name evidence="6" type="primary">CDT1</name>
    <name evidence="6" type="synonym">LOC109895461</name>
</gene>
<dbReference type="PANTHER" id="PTHR28637:SF1">
    <property type="entry name" value="DNA REPLICATION FACTOR CDT1"/>
    <property type="match status" value="1"/>
</dbReference>
<evidence type="ECO:0000256" key="1">
    <source>
        <dbReference type="ARBA" id="ARBA00008356"/>
    </source>
</evidence>
<dbReference type="Pfam" id="PF08839">
    <property type="entry name" value="CDT1"/>
    <property type="match status" value="1"/>
</dbReference>
<dbReference type="GO" id="GO:0003677">
    <property type="term" value="F:DNA binding"/>
    <property type="evidence" value="ECO:0007669"/>
    <property type="project" value="InterPro"/>
</dbReference>
<keyword evidence="7" id="KW-1185">Reference proteome</keyword>
<dbReference type="SUPFAM" id="SSF46785">
    <property type="entry name" value="Winged helix' DNA-binding domain"/>
    <property type="match status" value="1"/>
</dbReference>
<accession>A0A8C7FPF7</accession>
<evidence type="ECO:0000313" key="6">
    <source>
        <dbReference type="Ensembl" id="ENSOKIP00005031310.1"/>
    </source>
</evidence>
<dbReference type="InterPro" id="IPR014939">
    <property type="entry name" value="CDT1_Gemini-bd-like"/>
</dbReference>
<name>A0A8C7FPF7_ONCKI</name>
<dbReference type="InterPro" id="IPR032054">
    <property type="entry name" value="Cdt1_C"/>
</dbReference>
<dbReference type="InterPro" id="IPR038090">
    <property type="entry name" value="Cdt1_C_WH_dom_sf"/>
</dbReference>
<keyword evidence="2" id="KW-0131">Cell cycle</keyword>
<dbReference type="InterPro" id="IPR045173">
    <property type="entry name" value="Cdt1"/>
</dbReference>
<dbReference type="CDD" id="cd08767">
    <property type="entry name" value="Cdt1_c"/>
    <property type="match status" value="1"/>
</dbReference>
<evidence type="ECO:0000256" key="2">
    <source>
        <dbReference type="ARBA" id="ARBA00023306"/>
    </source>
</evidence>